<reference evidence="1 2" key="1">
    <citation type="submission" date="2016-09" db="EMBL/GenBank/DDBJ databases">
        <title>Bacillus aquimaris SAMM genome sequence reveals colonization and biosurfactant production capacities.</title>
        <authorList>
            <person name="Waghmode S.R."/>
            <person name="Suryavanshi M.V."/>
        </authorList>
    </citation>
    <scope>NUCLEOTIDE SEQUENCE [LARGE SCALE GENOMIC DNA]</scope>
    <source>
        <strain evidence="1 2">SAMM</strain>
    </source>
</reference>
<dbReference type="AlphaFoldDB" id="A0A1J6WNL2"/>
<evidence type="ECO:0000313" key="2">
    <source>
        <dbReference type="Proteomes" id="UP000182062"/>
    </source>
</evidence>
<gene>
    <name evidence="1" type="ORF">BHE18_02610</name>
</gene>
<dbReference type="InterPro" id="IPR016181">
    <property type="entry name" value="Acyl_CoA_acyltransferase"/>
</dbReference>
<evidence type="ECO:0000313" key="1">
    <source>
        <dbReference type="EMBL" id="OIU69819.1"/>
    </source>
</evidence>
<proteinExistence type="predicted"/>
<accession>A0A1J6WNL2</accession>
<name>A0A1J6WNL2_9BACI</name>
<organism evidence="1 2">
    <name type="scientific">Rossellomorea aquimaris</name>
    <dbReference type="NCBI Taxonomy" id="189382"/>
    <lineage>
        <taxon>Bacteria</taxon>
        <taxon>Bacillati</taxon>
        <taxon>Bacillota</taxon>
        <taxon>Bacilli</taxon>
        <taxon>Bacillales</taxon>
        <taxon>Bacillaceae</taxon>
        <taxon>Rossellomorea</taxon>
    </lineage>
</organism>
<dbReference type="Gene3D" id="3.40.630.30">
    <property type="match status" value="1"/>
</dbReference>
<dbReference type="SUPFAM" id="SSF55729">
    <property type="entry name" value="Acyl-CoA N-acyltransferases (Nat)"/>
    <property type="match status" value="1"/>
</dbReference>
<dbReference type="Proteomes" id="UP000182062">
    <property type="component" value="Unassembled WGS sequence"/>
</dbReference>
<sequence length="166" mass="19226">MLAGYREKNKEDIEWNWIPEEILYLNNDEFPQLYYPAPDTAPAENDDSRILLIGSHHSFVLFKNVDYINRSALVQVSIASPEKVDIDQMMDEALNFAFRTIQMNKVYGYICTSNIEEISILENKGFVLEAVIPNHVYWNGQLRDRAVLSLLHRDWKDGKANEDSEG</sequence>
<dbReference type="OrthoDB" id="9795206at2"/>
<dbReference type="EMBL" id="MINN01000117">
    <property type="protein sequence ID" value="OIU69819.1"/>
    <property type="molecule type" value="Genomic_DNA"/>
</dbReference>
<protein>
    <recommendedName>
        <fullName evidence="3">N-acetyltransferase domain-containing protein</fullName>
    </recommendedName>
</protein>
<evidence type="ECO:0008006" key="3">
    <source>
        <dbReference type="Google" id="ProtNLM"/>
    </source>
</evidence>
<keyword evidence="2" id="KW-1185">Reference proteome</keyword>
<comment type="caution">
    <text evidence="1">The sequence shown here is derived from an EMBL/GenBank/DDBJ whole genome shotgun (WGS) entry which is preliminary data.</text>
</comment>
<dbReference type="RefSeq" id="WP_071619923.1">
    <property type="nucleotide sequence ID" value="NZ_MINN01000117.1"/>
</dbReference>